<dbReference type="Pfam" id="PF13839">
    <property type="entry name" value="PC-Esterase"/>
    <property type="match status" value="1"/>
</dbReference>
<evidence type="ECO:0000259" key="9">
    <source>
        <dbReference type="Pfam" id="PF14416"/>
    </source>
</evidence>
<dbReference type="InterPro" id="IPR029962">
    <property type="entry name" value="TBL"/>
</dbReference>
<gene>
    <name evidence="10" type="ORF">F0562_004977</name>
</gene>
<dbReference type="InterPro" id="IPR026057">
    <property type="entry name" value="TBL_C"/>
</dbReference>
<accession>A0A5J5AJB3</accession>
<evidence type="ECO:0000259" key="8">
    <source>
        <dbReference type="Pfam" id="PF13839"/>
    </source>
</evidence>
<evidence type="ECO:0000256" key="1">
    <source>
        <dbReference type="ARBA" id="ARBA00004167"/>
    </source>
</evidence>
<dbReference type="Pfam" id="PF14416">
    <property type="entry name" value="PMR5N"/>
    <property type="match status" value="1"/>
</dbReference>
<dbReference type="PANTHER" id="PTHR32285">
    <property type="entry name" value="PROTEIN TRICHOME BIREFRINGENCE-LIKE 9-RELATED"/>
    <property type="match status" value="1"/>
</dbReference>
<dbReference type="GO" id="GO:0005794">
    <property type="term" value="C:Golgi apparatus"/>
    <property type="evidence" value="ECO:0007669"/>
    <property type="project" value="TreeGrafter"/>
</dbReference>
<name>A0A5J5AJB3_9ASTE</name>
<keyword evidence="5 7" id="KW-1133">Transmembrane helix</keyword>
<dbReference type="EMBL" id="CM018043">
    <property type="protein sequence ID" value="KAA8530268.1"/>
    <property type="molecule type" value="Genomic_DNA"/>
</dbReference>
<feature type="domain" description="Trichome birefringence-like C-terminal" evidence="8">
    <location>
        <begin position="128"/>
        <end position="414"/>
    </location>
</feature>
<dbReference type="AlphaFoldDB" id="A0A5J5AJB3"/>
<proteinExistence type="inferred from homology"/>
<evidence type="ECO:0000256" key="3">
    <source>
        <dbReference type="ARBA" id="ARBA00022692"/>
    </source>
</evidence>
<evidence type="ECO:0000256" key="7">
    <source>
        <dbReference type="SAM" id="Phobius"/>
    </source>
</evidence>
<feature type="transmembrane region" description="Helical" evidence="7">
    <location>
        <begin position="25"/>
        <end position="45"/>
    </location>
</feature>
<evidence type="ECO:0000256" key="4">
    <source>
        <dbReference type="ARBA" id="ARBA00022968"/>
    </source>
</evidence>
<keyword evidence="6 7" id="KW-0472">Membrane</keyword>
<dbReference type="OrthoDB" id="630188at2759"/>
<dbReference type="Proteomes" id="UP000325577">
    <property type="component" value="Linkage Group LG2"/>
</dbReference>
<keyword evidence="11" id="KW-1185">Reference proteome</keyword>
<evidence type="ECO:0000256" key="2">
    <source>
        <dbReference type="ARBA" id="ARBA00007727"/>
    </source>
</evidence>
<dbReference type="InterPro" id="IPR025846">
    <property type="entry name" value="TBL_N"/>
</dbReference>
<evidence type="ECO:0000313" key="10">
    <source>
        <dbReference type="EMBL" id="KAA8530268.1"/>
    </source>
</evidence>
<keyword evidence="3 7" id="KW-0812">Transmembrane</keyword>
<keyword evidence="4" id="KW-0735">Signal-anchor</keyword>
<evidence type="ECO:0000256" key="6">
    <source>
        <dbReference type="ARBA" id="ARBA00023136"/>
    </source>
</evidence>
<organism evidence="10 11">
    <name type="scientific">Nyssa sinensis</name>
    <dbReference type="NCBI Taxonomy" id="561372"/>
    <lineage>
        <taxon>Eukaryota</taxon>
        <taxon>Viridiplantae</taxon>
        <taxon>Streptophyta</taxon>
        <taxon>Embryophyta</taxon>
        <taxon>Tracheophyta</taxon>
        <taxon>Spermatophyta</taxon>
        <taxon>Magnoliopsida</taxon>
        <taxon>eudicotyledons</taxon>
        <taxon>Gunneridae</taxon>
        <taxon>Pentapetalae</taxon>
        <taxon>asterids</taxon>
        <taxon>Cornales</taxon>
        <taxon>Nyssaceae</taxon>
        <taxon>Nyssa</taxon>
    </lineage>
</organism>
<evidence type="ECO:0000256" key="5">
    <source>
        <dbReference type="ARBA" id="ARBA00022989"/>
    </source>
</evidence>
<reference evidence="10 11" key="1">
    <citation type="submission" date="2019-09" db="EMBL/GenBank/DDBJ databases">
        <title>A chromosome-level genome assembly of the Chinese tupelo Nyssa sinensis.</title>
        <authorList>
            <person name="Yang X."/>
            <person name="Kang M."/>
            <person name="Yang Y."/>
            <person name="Xiong H."/>
            <person name="Wang M."/>
            <person name="Zhang Z."/>
            <person name="Wang Z."/>
            <person name="Wu H."/>
            <person name="Ma T."/>
            <person name="Liu J."/>
            <person name="Xi Z."/>
        </authorList>
    </citation>
    <scope>NUCLEOTIDE SEQUENCE [LARGE SCALE GENOMIC DNA]</scope>
    <source>
        <strain evidence="10">J267</strain>
        <tissue evidence="10">Leaf</tissue>
    </source>
</reference>
<dbReference type="PANTHER" id="PTHR32285:SF28">
    <property type="entry name" value="XYLOGLUCAN O-ACETYLTRANSFERASE 2"/>
    <property type="match status" value="1"/>
</dbReference>
<protein>
    <submittedName>
        <fullName evidence="10">Uncharacterized protein</fullName>
    </submittedName>
</protein>
<comment type="similarity">
    <text evidence="2">Belongs to the PC-esterase family. TBL subfamily.</text>
</comment>
<feature type="domain" description="Trichome birefringence-like N-terminal" evidence="9">
    <location>
        <begin position="74"/>
        <end position="127"/>
    </location>
</feature>
<sequence>MKSFHLFSDMLHCCKKERWLNPGRMAPILLCSLFVTSIFSFFILYSPNPFQATPKQDLDQKNAMIQPQKAADDENCDVFKGYWVPDLNGSLYTNLSCATIPESKNCFKNGRKDKDFVNWRWKPDECDLPKFDPKTFLRIVRGKKMAFIGDSVARNHMESLVCLLSKEEIPTDIYKDSEDRFRTWHFPYYNFTLMILWTRFLVTGEERIINGSKSGVFDLHLDKVDNEWSQKISDIDYAIISDAHWFFRKLYLHEGGDITGCVYCSEPNVTDRGLGYAIRMSFRTALDHINKCKECKGIMTFLRTFSPAHFEHGTWDTGGSCNRTGPVRKGEIQLEGIELELRNIQVEEIERERKKGKKGGKRFQALDVTRAMLMRPDGHPGAYWDNKWMKGYNDCVHWCLPGPIDVWNDFLMAMLRKEAGLSLD</sequence>
<dbReference type="GO" id="GO:0016413">
    <property type="term" value="F:O-acetyltransferase activity"/>
    <property type="evidence" value="ECO:0007669"/>
    <property type="project" value="InterPro"/>
</dbReference>
<evidence type="ECO:0000313" key="11">
    <source>
        <dbReference type="Proteomes" id="UP000325577"/>
    </source>
</evidence>
<comment type="subcellular location">
    <subcellularLocation>
        <location evidence="1">Membrane</location>
        <topology evidence="1">Single-pass membrane protein</topology>
    </subcellularLocation>
</comment>
<dbReference type="GO" id="GO:0016020">
    <property type="term" value="C:membrane"/>
    <property type="evidence" value="ECO:0007669"/>
    <property type="project" value="UniProtKB-SubCell"/>
</dbReference>